<proteinExistence type="predicted"/>
<accession>I4EIB3</accession>
<dbReference type="Gene3D" id="3.40.50.150">
    <property type="entry name" value="Vaccinia Virus protein VP39"/>
    <property type="match status" value="1"/>
</dbReference>
<evidence type="ECO:0000256" key="5">
    <source>
        <dbReference type="ARBA" id="ARBA00022747"/>
    </source>
</evidence>
<dbReference type="PRINTS" id="PR00507">
    <property type="entry name" value="N12N6MTFRASE"/>
</dbReference>
<keyword evidence="5" id="KW-0680">Restriction system</keyword>
<evidence type="ECO:0000259" key="8">
    <source>
        <dbReference type="Pfam" id="PF07669"/>
    </source>
</evidence>
<dbReference type="GO" id="GO:0003677">
    <property type="term" value="F:DNA binding"/>
    <property type="evidence" value="ECO:0007669"/>
    <property type="project" value="UniProtKB-KW"/>
</dbReference>
<keyword evidence="3" id="KW-0808">Transferase</keyword>
<dbReference type="PROSITE" id="PS00092">
    <property type="entry name" value="N6_MTASE"/>
    <property type="match status" value="1"/>
</dbReference>
<evidence type="ECO:0000256" key="6">
    <source>
        <dbReference type="ARBA" id="ARBA00023125"/>
    </source>
</evidence>
<dbReference type="GO" id="GO:0032259">
    <property type="term" value="P:methylation"/>
    <property type="evidence" value="ECO:0007669"/>
    <property type="project" value="UniProtKB-KW"/>
</dbReference>
<dbReference type="REBASE" id="60391">
    <property type="entry name" value="NhoORF3400009P"/>
</dbReference>
<dbReference type="EMBL" id="CAGS01000269">
    <property type="protein sequence ID" value="CCF84425.1"/>
    <property type="molecule type" value="Genomic_DNA"/>
</dbReference>
<dbReference type="GO" id="GO:0009007">
    <property type="term" value="F:site-specific DNA-methyltransferase (adenine-specific) activity"/>
    <property type="evidence" value="ECO:0007669"/>
    <property type="project" value="UniProtKB-EC"/>
</dbReference>
<feature type="domain" description="TaqI-like C-terminal specificity" evidence="9">
    <location>
        <begin position="780"/>
        <end position="942"/>
    </location>
</feature>
<organism evidence="10 11">
    <name type="scientific">Nitrolancea hollandica Lb</name>
    <dbReference type="NCBI Taxonomy" id="1129897"/>
    <lineage>
        <taxon>Bacteria</taxon>
        <taxon>Pseudomonadati</taxon>
        <taxon>Thermomicrobiota</taxon>
        <taxon>Thermomicrobia</taxon>
        <taxon>Sphaerobacterales</taxon>
        <taxon>Sphaerobacterineae</taxon>
        <taxon>Sphaerobacteraceae</taxon>
        <taxon>Nitrolancea</taxon>
    </lineage>
</organism>
<dbReference type="RefSeq" id="WP_008478587.1">
    <property type="nucleotide sequence ID" value="NZ_CAGS01000269.1"/>
</dbReference>
<dbReference type="Pfam" id="PF07669">
    <property type="entry name" value="Eco57I"/>
    <property type="match status" value="1"/>
</dbReference>
<dbReference type="PANTHER" id="PTHR33841:SF1">
    <property type="entry name" value="DNA METHYLTRANSFERASE A"/>
    <property type="match status" value="1"/>
</dbReference>
<name>I4EIB3_9BACT</name>
<evidence type="ECO:0000256" key="4">
    <source>
        <dbReference type="ARBA" id="ARBA00022691"/>
    </source>
</evidence>
<feature type="domain" description="Type II methyltransferase M.TaqI-like" evidence="8">
    <location>
        <begin position="459"/>
        <end position="655"/>
    </location>
</feature>
<dbReference type="AlphaFoldDB" id="I4EIB3"/>
<keyword evidence="2 10" id="KW-0489">Methyltransferase</keyword>
<protein>
    <recommendedName>
        <fullName evidence="1">site-specific DNA-methyltransferase (adenine-specific)</fullName>
        <ecNumber evidence="1">2.1.1.72</ecNumber>
    </recommendedName>
</protein>
<reference evidence="10 11" key="1">
    <citation type="journal article" date="2012" name="ISME J.">
        <title>Nitrification expanded: discovery, physiology and genomics of a nitrite-oxidizing bacterium from the phylum Chloroflexi.</title>
        <authorList>
            <person name="Sorokin D.Y."/>
            <person name="Lucker S."/>
            <person name="Vejmelkova D."/>
            <person name="Kostrikina N.A."/>
            <person name="Kleerebezem R."/>
            <person name="Rijpstra W.I."/>
            <person name="Damste J.S."/>
            <person name="Le Paslier D."/>
            <person name="Muyzer G."/>
            <person name="Wagner M."/>
            <person name="van Loosdrecht M.C."/>
            <person name="Daims H."/>
        </authorList>
    </citation>
    <scope>NUCLEOTIDE SEQUENCE [LARGE SCALE GENOMIC DNA]</scope>
    <source>
        <strain evidence="11">none</strain>
    </source>
</reference>
<dbReference type="PANTHER" id="PTHR33841">
    <property type="entry name" value="DNA METHYLTRANSFERASE YEEA-RELATED"/>
    <property type="match status" value="1"/>
</dbReference>
<comment type="catalytic activity">
    <reaction evidence="7">
        <text>a 2'-deoxyadenosine in DNA + S-adenosyl-L-methionine = an N(6)-methyl-2'-deoxyadenosine in DNA + S-adenosyl-L-homocysteine + H(+)</text>
        <dbReference type="Rhea" id="RHEA:15197"/>
        <dbReference type="Rhea" id="RHEA-COMP:12418"/>
        <dbReference type="Rhea" id="RHEA-COMP:12419"/>
        <dbReference type="ChEBI" id="CHEBI:15378"/>
        <dbReference type="ChEBI" id="CHEBI:57856"/>
        <dbReference type="ChEBI" id="CHEBI:59789"/>
        <dbReference type="ChEBI" id="CHEBI:90615"/>
        <dbReference type="ChEBI" id="CHEBI:90616"/>
        <dbReference type="EC" id="2.1.1.72"/>
    </reaction>
</comment>
<gene>
    <name evidence="10" type="ORF">NITHO_3400009</name>
</gene>
<evidence type="ECO:0000256" key="2">
    <source>
        <dbReference type="ARBA" id="ARBA00022603"/>
    </source>
</evidence>
<keyword evidence="4" id="KW-0949">S-adenosyl-L-methionine</keyword>
<dbReference type="InterPro" id="IPR002052">
    <property type="entry name" value="DNA_methylase_N6_adenine_CS"/>
</dbReference>
<evidence type="ECO:0000256" key="3">
    <source>
        <dbReference type="ARBA" id="ARBA00022679"/>
    </source>
</evidence>
<evidence type="ECO:0000313" key="10">
    <source>
        <dbReference type="EMBL" id="CCF84425.1"/>
    </source>
</evidence>
<dbReference type="EC" id="2.1.1.72" evidence="1"/>
<evidence type="ECO:0000256" key="1">
    <source>
        <dbReference type="ARBA" id="ARBA00011900"/>
    </source>
</evidence>
<dbReference type="OrthoDB" id="9814572at2"/>
<sequence length="1020" mass="116539">MVASGVLDLVERFTRNRDDYRSGRYNETQLRREFLDPFFEALGWDVNNRQGYAEAYKDVIHEDAIKIGGYTKAPDYCFRIGGTRKFFVEAKKPSVNLRFDTSPAFQLRRYAWSAKLPLSILTDFEEFAVYDCRIRPVQTDKASTARILYVPYTDYAEHWDEIAKVFSREAILKGSFDAYAESSKAKRGTAEVDAAFLKEIESWRESLARNLALRNPGLTQRQLNFAVQMTIDRIIFLRMAEDRGIEEYGRLLALRNGGNVYDRLRELFVRADERYNSGLFHFHQERDRAEPPDDLTPGLTIDDRPLKEIIKSLYYPDSPYEFAVLPVAVLGQVYEQFLGKVITLTSRRKVEIEEKPEVRKAGGVYYTPTYIVDYIVEHTVGKLLEGKKPGPRGSASKLKILDPACGSGSFLIGAYQYLLDWHRDRYVEDGPEKHTKELYQGHGGQWLLTTQEKKRILLNNIYGVDIDPQAVEVTKLSLLLKVLEGESEQSLVRQLSMFHERALPDLSKNIKCGNSLIGPDFYDNAQMSFLSEEEQYRINVFDWRSGFPDIFSGDNPGFDAVIGNPPYIRIQALKEWAPIEVEYYKRAYRSAGKGNYDIYVVFAERGLSLLNGHGRLGFILPHKFFNAQYGQALRGLLADGKHLSDVVHFGDEQVFESATTYTCLLFLNKAGTPQVRVTKVDDLADWRVSGEALEGAIPASRISASEWNFVIGKGAKLFERLSQIPVKLGDVTDRIAQGIRTSANEVYVVDLVSQDGDLISAHSTQLDRHVDLERDALSLFLQGREIKPYQIQPSGKAVIIPYAIRGSRARLISERDYKETYPLTFAYLNENKARLEGRERGRMCGTDWYGYVYPKNIEVMTNPKILVPDIADRASFALDENGDYAFTSGYGITITSHTHESIKYILGLLNSSVLDFYLKRVSTPLRGGFFRYFTQFVEQLPIRTIDFDDPTDKARHDQMVALVERMLELHKRLSTAKIAHEKTMIQRQIEATDRQIDRLVYELYGLTEEEIVIVEEATGR</sequence>
<dbReference type="InterPro" id="IPR011639">
    <property type="entry name" value="MethylTrfase_TaqI-like_dom"/>
</dbReference>
<evidence type="ECO:0000256" key="7">
    <source>
        <dbReference type="ARBA" id="ARBA00047942"/>
    </source>
</evidence>
<evidence type="ECO:0000259" key="9">
    <source>
        <dbReference type="Pfam" id="PF12950"/>
    </source>
</evidence>
<dbReference type="SUPFAM" id="SSF53335">
    <property type="entry name" value="S-adenosyl-L-methionine-dependent methyltransferases"/>
    <property type="match status" value="1"/>
</dbReference>
<keyword evidence="6" id="KW-0238">DNA-binding</keyword>
<comment type="caution">
    <text evidence="10">The sequence shown here is derived from an EMBL/GenBank/DDBJ whole genome shotgun (WGS) entry which is preliminary data.</text>
</comment>
<dbReference type="InterPro" id="IPR050953">
    <property type="entry name" value="N4_N6_ade-DNA_methylase"/>
</dbReference>
<dbReference type="Proteomes" id="UP000004221">
    <property type="component" value="Unassembled WGS sequence"/>
</dbReference>
<keyword evidence="11" id="KW-1185">Reference proteome</keyword>
<dbReference type="InterPro" id="IPR029063">
    <property type="entry name" value="SAM-dependent_MTases_sf"/>
</dbReference>
<evidence type="ECO:0000313" key="11">
    <source>
        <dbReference type="Proteomes" id="UP000004221"/>
    </source>
</evidence>
<dbReference type="InterPro" id="IPR025931">
    <property type="entry name" value="TaqI_C"/>
</dbReference>
<dbReference type="GO" id="GO:0009307">
    <property type="term" value="P:DNA restriction-modification system"/>
    <property type="evidence" value="ECO:0007669"/>
    <property type="project" value="UniProtKB-KW"/>
</dbReference>
<dbReference type="Pfam" id="PF12950">
    <property type="entry name" value="TaqI_C"/>
    <property type="match status" value="1"/>
</dbReference>